<evidence type="ECO:0000313" key="1">
    <source>
        <dbReference type="EMBL" id="KAF7553586.1"/>
    </source>
</evidence>
<dbReference type="Proteomes" id="UP000722485">
    <property type="component" value="Unassembled WGS sequence"/>
</dbReference>
<dbReference type="OrthoDB" id="1577640at2759"/>
<keyword evidence="2" id="KW-1185">Reference proteome</keyword>
<protein>
    <recommendedName>
        <fullName evidence="3">Fungal N-terminal domain-containing protein</fullName>
    </recommendedName>
</protein>
<gene>
    <name evidence="1" type="ORF">G7Z17_g3485</name>
</gene>
<dbReference type="EMBL" id="JAANBB010000043">
    <property type="protein sequence ID" value="KAF7553586.1"/>
    <property type="molecule type" value="Genomic_DNA"/>
</dbReference>
<organism evidence="1 2">
    <name type="scientific">Cylindrodendrum hubeiense</name>
    <dbReference type="NCBI Taxonomy" id="595255"/>
    <lineage>
        <taxon>Eukaryota</taxon>
        <taxon>Fungi</taxon>
        <taxon>Dikarya</taxon>
        <taxon>Ascomycota</taxon>
        <taxon>Pezizomycotina</taxon>
        <taxon>Sordariomycetes</taxon>
        <taxon>Hypocreomycetidae</taxon>
        <taxon>Hypocreales</taxon>
        <taxon>Nectriaceae</taxon>
        <taxon>Cylindrodendrum</taxon>
    </lineage>
</organism>
<dbReference type="AlphaFoldDB" id="A0A9P5HKY4"/>
<name>A0A9P5HKY4_9HYPO</name>
<accession>A0A9P5HKY4</accession>
<evidence type="ECO:0008006" key="3">
    <source>
        <dbReference type="Google" id="ProtNLM"/>
    </source>
</evidence>
<comment type="caution">
    <text evidence="1">The sequence shown here is derived from an EMBL/GenBank/DDBJ whole genome shotgun (WGS) entry which is preliminary data.</text>
</comment>
<sequence>MDPLTAMTGAAGLASLGITICDGLLTYCRNYRARNDDLLLLGQQAERLRTFLRLLEERQQGQATGSDLKSSINECLGACGQCLQELNNFSDKHSQQAPFSSLKSHGRSVIRKFQYPFQKDTFEFFRRQMHEFQFALSSQILLMN</sequence>
<evidence type="ECO:0000313" key="2">
    <source>
        <dbReference type="Proteomes" id="UP000722485"/>
    </source>
</evidence>
<proteinExistence type="predicted"/>
<reference evidence="1" key="1">
    <citation type="submission" date="2020-03" db="EMBL/GenBank/DDBJ databases">
        <title>Draft Genome Sequence of Cylindrodendrum hubeiense.</title>
        <authorList>
            <person name="Buettner E."/>
            <person name="Kellner H."/>
        </authorList>
    </citation>
    <scope>NUCLEOTIDE SEQUENCE</scope>
    <source>
        <strain evidence="1">IHI 201604</strain>
    </source>
</reference>